<keyword evidence="1" id="KW-0807">Transducer</keyword>
<dbReference type="SMART" id="SM00283">
    <property type="entry name" value="MA"/>
    <property type="match status" value="1"/>
</dbReference>
<dbReference type="Pfam" id="PF00672">
    <property type="entry name" value="HAMP"/>
    <property type="match status" value="1"/>
</dbReference>
<dbReference type="Pfam" id="PF00015">
    <property type="entry name" value="MCPsignal"/>
    <property type="match status" value="1"/>
</dbReference>
<evidence type="ECO:0000259" key="4">
    <source>
        <dbReference type="PROSITE" id="PS50111"/>
    </source>
</evidence>
<accession>A0A1J5SC30</accession>
<dbReference type="InterPro" id="IPR004089">
    <property type="entry name" value="MCPsignal_dom"/>
</dbReference>
<proteinExistence type="inferred from homology"/>
<dbReference type="CDD" id="cd06225">
    <property type="entry name" value="HAMP"/>
    <property type="match status" value="1"/>
</dbReference>
<dbReference type="Gene3D" id="1.10.287.950">
    <property type="entry name" value="Methyl-accepting chemotaxis protein"/>
    <property type="match status" value="1"/>
</dbReference>
<feature type="domain" description="Methyl-accepting transducer" evidence="4">
    <location>
        <begin position="282"/>
        <end position="518"/>
    </location>
</feature>
<evidence type="ECO:0000256" key="3">
    <source>
        <dbReference type="SAM" id="Phobius"/>
    </source>
</evidence>
<feature type="transmembrane region" description="Helical" evidence="3">
    <location>
        <begin position="24"/>
        <end position="48"/>
    </location>
</feature>
<organism evidence="6">
    <name type="scientific">mine drainage metagenome</name>
    <dbReference type="NCBI Taxonomy" id="410659"/>
    <lineage>
        <taxon>unclassified sequences</taxon>
        <taxon>metagenomes</taxon>
        <taxon>ecological metagenomes</taxon>
    </lineage>
</organism>
<dbReference type="PANTHER" id="PTHR32089">
    <property type="entry name" value="METHYL-ACCEPTING CHEMOTAXIS PROTEIN MCPB"/>
    <property type="match status" value="1"/>
</dbReference>
<evidence type="ECO:0000259" key="5">
    <source>
        <dbReference type="PROSITE" id="PS50885"/>
    </source>
</evidence>
<dbReference type="PROSITE" id="PS50885">
    <property type="entry name" value="HAMP"/>
    <property type="match status" value="1"/>
</dbReference>
<dbReference type="GO" id="GO:0016020">
    <property type="term" value="C:membrane"/>
    <property type="evidence" value="ECO:0007669"/>
    <property type="project" value="InterPro"/>
</dbReference>
<name>A0A1J5SC30_9ZZZZ</name>
<dbReference type="SMART" id="SM00304">
    <property type="entry name" value="HAMP"/>
    <property type="match status" value="1"/>
</dbReference>
<sequence>MQVESAAGLGTGEEKMKALKGLKIWVRLVVGLAAVLVIAWAAVIWLVAAQQQAMGIRQARNFAASVHQMTLAALTGMMITGQIAQRAVYLDQVKQEKDIRELKVIRGESIIKQFGRGTAEESSPNAIERQVLSSGKPYFETMEDAQGDSLHAVIPVLAQKNYLGKNCLTCHAVSEGTVLGAVSMKISLTRIDSEIRDSILKIVALASGILVLLIAFIYLFVDRAVSAPLAKLSGSLSQIAAGEGDLTRRLEVGRHDEIGKTSAIFNAFMDKLQSVVRDVKSSAEKVMVTARELAASSQQLTASVDSQSQASAAMAAAIEEITVSISNVADNAGHAHEIAVAAGKQSREGAGAVHDAVGEMNKISASVGQSQQRIRELDEKSNQISTIVNVIKEIADQTNLLALNAAIEAARAGEQGRGFAVVADEVRKLAERTAQSTQEIGKMIQSIQESTRSSVDGMELSSAQVQEGVQLAARSGDSMAKIEASTDTVQSAVNEISSALREQSAAANQLAREVERVAQVTESNGVSAKHSSQAANNLEAMALELKASVDRFRV</sequence>
<gene>
    <name evidence="6" type="primary">pctC_7</name>
    <name evidence="6" type="ORF">GALL_186840</name>
</gene>
<keyword evidence="3" id="KW-0812">Transmembrane</keyword>
<dbReference type="PANTHER" id="PTHR32089:SF112">
    <property type="entry name" value="LYSOZYME-LIKE PROTEIN-RELATED"/>
    <property type="match status" value="1"/>
</dbReference>
<comment type="caution">
    <text evidence="6">The sequence shown here is derived from an EMBL/GenBank/DDBJ whole genome shotgun (WGS) entry which is preliminary data.</text>
</comment>
<evidence type="ECO:0000256" key="2">
    <source>
        <dbReference type="ARBA" id="ARBA00029447"/>
    </source>
</evidence>
<feature type="transmembrane region" description="Helical" evidence="3">
    <location>
        <begin position="199"/>
        <end position="221"/>
    </location>
</feature>
<protein>
    <submittedName>
        <fullName evidence="6">Methyl-accepting chemotaxis protein PctC</fullName>
    </submittedName>
</protein>
<keyword evidence="3" id="KW-0472">Membrane</keyword>
<dbReference type="CDD" id="cd11386">
    <property type="entry name" value="MCP_signal"/>
    <property type="match status" value="1"/>
</dbReference>
<dbReference type="EMBL" id="MLJW01000108">
    <property type="protein sequence ID" value="OIQ99275.1"/>
    <property type="molecule type" value="Genomic_DNA"/>
</dbReference>
<dbReference type="GO" id="GO:0007165">
    <property type="term" value="P:signal transduction"/>
    <property type="evidence" value="ECO:0007669"/>
    <property type="project" value="UniProtKB-KW"/>
</dbReference>
<dbReference type="InterPro" id="IPR003660">
    <property type="entry name" value="HAMP_dom"/>
</dbReference>
<dbReference type="Gene3D" id="3.30.450.290">
    <property type="match status" value="1"/>
</dbReference>
<dbReference type="SUPFAM" id="SSF58104">
    <property type="entry name" value="Methyl-accepting chemotaxis protein (MCP) signaling domain"/>
    <property type="match status" value="1"/>
</dbReference>
<keyword evidence="3" id="KW-1133">Transmembrane helix</keyword>
<dbReference type="AlphaFoldDB" id="A0A1J5SC30"/>
<reference evidence="6" key="1">
    <citation type="submission" date="2016-10" db="EMBL/GenBank/DDBJ databases">
        <title>Sequence of Gallionella enrichment culture.</title>
        <authorList>
            <person name="Poehlein A."/>
            <person name="Muehling M."/>
            <person name="Daniel R."/>
        </authorList>
    </citation>
    <scope>NUCLEOTIDE SEQUENCE</scope>
</reference>
<dbReference type="FunFam" id="1.10.287.950:FF:000001">
    <property type="entry name" value="Methyl-accepting chemotaxis sensory transducer"/>
    <property type="match status" value="1"/>
</dbReference>
<dbReference type="PROSITE" id="PS50111">
    <property type="entry name" value="CHEMOTAXIS_TRANSDUC_2"/>
    <property type="match status" value="1"/>
</dbReference>
<comment type="similarity">
    <text evidence="2">Belongs to the methyl-accepting chemotaxis (MCP) protein family.</text>
</comment>
<feature type="domain" description="HAMP" evidence="5">
    <location>
        <begin position="223"/>
        <end position="277"/>
    </location>
</feature>
<evidence type="ECO:0000313" key="6">
    <source>
        <dbReference type="EMBL" id="OIQ99275.1"/>
    </source>
</evidence>
<evidence type="ECO:0000256" key="1">
    <source>
        <dbReference type="ARBA" id="ARBA00023224"/>
    </source>
</evidence>